<feature type="site" description="Interaction with DNA" evidence="10">
    <location>
        <position position="143"/>
    </location>
</feature>
<feature type="site" description="Interaction with DNA" evidence="10">
    <location>
        <position position="307"/>
    </location>
</feature>
<dbReference type="InterPro" id="IPR006171">
    <property type="entry name" value="TOPRIM_dom"/>
</dbReference>
<dbReference type="Pfam" id="PF01396">
    <property type="entry name" value="Zn_ribbon_Top1"/>
    <property type="match status" value="1"/>
</dbReference>
<dbReference type="CDD" id="cd03363">
    <property type="entry name" value="TOPRIM_TopoIA_TopoI"/>
    <property type="match status" value="1"/>
</dbReference>
<dbReference type="EMBL" id="JBHRTR010000015">
    <property type="protein sequence ID" value="MFC3226582.1"/>
    <property type="molecule type" value="Genomic_DNA"/>
</dbReference>
<dbReference type="InterPro" id="IPR003602">
    <property type="entry name" value="Topo_IA_DNA-bd_dom"/>
</dbReference>
<reference evidence="15" key="1">
    <citation type="journal article" date="2019" name="Int. J. Syst. Evol. Microbiol.">
        <title>The Global Catalogue of Microorganisms (GCM) 10K type strain sequencing project: providing services to taxonomists for standard genome sequencing and annotation.</title>
        <authorList>
            <consortium name="The Broad Institute Genomics Platform"/>
            <consortium name="The Broad Institute Genome Sequencing Center for Infectious Disease"/>
            <person name="Wu L."/>
            <person name="Ma J."/>
        </authorList>
    </citation>
    <scope>NUCLEOTIDE SEQUENCE [LARGE SCALE GENOMIC DNA]</scope>
    <source>
        <strain evidence="15">KCTC 42964</strain>
    </source>
</reference>
<keyword evidence="7 10" id="KW-0799">Topoisomerase</keyword>
<feature type="region of interest" description="Interaction with DNA" evidence="10">
    <location>
        <begin position="167"/>
        <end position="172"/>
    </location>
</feature>
<feature type="active site" description="O-(5'-phospho-DNA)-tyrosine intermediate" evidence="10">
    <location>
        <position position="305"/>
    </location>
</feature>
<evidence type="ECO:0000256" key="2">
    <source>
        <dbReference type="ARBA" id="ARBA00009446"/>
    </source>
</evidence>
<name>A0ABV7KW86_9PROT</name>
<dbReference type="Pfam" id="PF01131">
    <property type="entry name" value="Topoisom_bac"/>
    <property type="match status" value="1"/>
</dbReference>
<keyword evidence="15" id="KW-1185">Reference proteome</keyword>
<dbReference type="InterPro" id="IPR003601">
    <property type="entry name" value="Topo_IA_2"/>
</dbReference>
<dbReference type="SUPFAM" id="SSF57783">
    <property type="entry name" value="Zinc beta-ribbon"/>
    <property type="match status" value="1"/>
</dbReference>
<feature type="domain" description="Toprim" evidence="12">
    <location>
        <begin position="3"/>
        <end position="119"/>
    </location>
</feature>
<evidence type="ECO:0000259" key="12">
    <source>
        <dbReference type="PROSITE" id="PS50880"/>
    </source>
</evidence>
<dbReference type="InterPro" id="IPR013825">
    <property type="entry name" value="Topo_IA_cen_sub2"/>
</dbReference>
<dbReference type="NCBIfam" id="TIGR01051">
    <property type="entry name" value="topA_bact"/>
    <property type="match status" value="1"/>
</dbReference>
<evidence type="ECO:0000313" key="15">
    <source>
        <dbReference type="Proteomes" id="UP001595528"/>
    </source>
</evidence>
<dbReference type="InterPro" id="IPR013824">
    <property type="entry name" value="Topo_IA_cen_sub1"/>
</dbReference>
<keyword evidence="9 10" id="KW-0413">Isomerase</keyword>
<dbReference type="Pfam" id="PF01751">
    <property type="entry name" value="Toprim"/>
    <property type="match status" value="1"/>
</dbReference>
<dbReference type="Gene3D" id="3.30.65.10">
    <property type="entry name" value="Bacterial Topoisomerase I, domain 1"/>
    <property type="match status" value="1"/>
</dbReference>
<dbReference type="PRINTS" id="PR00417">
    <property type="entry name" value="PRTPISMRASEI"/>
</dbReference>
<evidence type="ECO:0000256" key="8">
    <source>
        <dbReference type="ARBA" id="ARBA00023125"/>
    </source>
</evidence>
<dbReference type="Proteomes" id="UP001595528">
    <property type="component" value="Unassembled WGS sequence"/>
</dbReference>
<feature type="domain" description="Topo IA-type catalytic" evidence="13">
    <location>
        <begin position="133"/>
        <end position="569"/>
    </location>
</feature>
<dbReference type="InterPro" id="IPR000380">
    <property type="entry name" value="Topo_IA"/>
</dbReference>
<evidence type="ECO:0000256" key="7">
    <source>
        <dbReference type="ARBA" id="ARBA00023029"/>
    </source>
</evidence>
<dbReference type="Pfam" id="PF13368">
    <property type="entry name" value="Toprim_C_rpt"/>
    <property type="match status" value="3"/>
</dbReference>
<comment type="function">
    <text evidence="10">Releases the supercoiling and torsional tension of DNA, which is introduced during the DNA replication and transcription, by transiently cleaving and rejoining one strand of the DNA duplex. Introduces a single-strand break via transesterification at a target site in duplex DNA. The scissile phosphodiester is attacked by the catalytic tyrosine of the enzyme, resulting in the formation of a DNA-(5'-phosphotyrosyl)-enzyme intermediate and the expulsion of a 3'-OH DNA strand. The free DNA strand then undergoes passage around the unbroken strand, thus removing DNA supercoils. Finally, in the religation step, the DNA 3'-OH attacks the covalent intermediate to expel the active-site tyrosine and restore the DNA phosphodiester backbone.</text>
</comment>
<dbReference type="InterPro" id="IPR023405">
    <property type="entry name" value="Topo_IA_core_domain"/>
</dbReference>
<dbReference type="PROSITE" id="PS52039">
    <property type="entry name" value="TOPO_IA_2"/>
    <property type="match status" value="1"/>
</dbReference>
<dbReference type="InterPro" id="IPR025589">
    <property type="entry name" value="Toprim_C_rpt"/>
</dbReference>
<evidence type="ECO:0000256" key="10">
    <source>
        <dbReference type="HAMAP-Rule" id="MF_00952"/>
    </source>
</evidence>
<feature type="site" description="Interaction with DNA" evidence="10">
    <location>
        <position position="159"/>
    </location>
</feature>
<dbReference type="Gene3D" id="1.10.460.10">
    <property type="entry name" value="Topoisomerase I, domain 2"/>
    <property type="match status" value="1"/>
</dbReference>
<evidence type="ECO:0000256" key="3">
    <source>
        <dbReference type="ARBA" id="ARBA00022723"/>
    </source>
</evidence>
<feature type="compositionally biased region" description="Low complexity" evidence="11">
    <location>
        <begin position="900"/>
        <end position="914"/>
    </location>
</feature>
<feature type="site" description="Interaction with DNA" evidence="10">
    <location>
        <position position="144"/>
    </location>
</feature>
<protein>
    <recommendedName>
        <fullName evidence="10">DNA topoisomerase 1</fullName>
        <ecNumber evidence="10">5.6.2.1</ecNumber>
    </recommendedName>
    <alternativeName>
        <fullName evidence="10">DNA topoisomerase I</fullName>
    </alternativeName>
</protein>
<evidence type="ECO:0000256" key="1">
    <source>
        <dbReference type="ARBA" id="ARBA00000213"/>
    </source>
</evidence>
<proteinExistence type="inferred from homology"/>
<feature type="site" description="Interaction with DNA" evidence="10">
    <location>
        <position position="33"/>
    </location>
</feature>
<evidence type="ECO:0000256" key="9">
    <source>
        <dbReference type="ARBA" id="ARBA00023235"/>
    </source>
</evidence>
<dbReference type="SUPFAM" id="SSF56712">
    <property type="entry name" value="Prokaryotic type I DNA topoisomerase"/>
    <property type="match status" value="1"/>
</dbReference>
<evidence type="ECO:0000256" key="11">
    <source>
        <dbReference type="SAM" id="MobiDB-lite"/>
    </source>
</evidence>
<keyword evidence="4" id="KW-0863">Zinc-finger</keyword>
<dbReference type="PROSITE" id="PS00396">
    <property type="entry name" value="TOPO_IA_1"/>
    <property type="match status" value="1"/>
</dbReference>
<comment type="caution">
    <text evidence="14">The sequence shown here is derived from an EMBL/GenBank/DDBJ whole genome shotgun (WGS) entry which is preliminary data.</text>
</comment>
<dbReference type="RefSeq" id="WP_379898622.1">
    <property type="nucleotide sequence ID" value="NZ_JBHRTR010000015.1"/>
</dbReference>
<dbReference type="EC" id="5.6.2.1" evidence="10"/>
<comment type="catalytic activity">
    <reaction evidence="1 10">
        <text>ATP-independent breakage of single-stranded DNA, followed by passage and rejoining.</text>
        <dbReference type="EC" id="5.6.2.1"/>
    </reaction>
</comment>
<evidence type="ECO:0000256" key="6">
    <source>
        <dbReference type="ARBA" id="ARBA00022842"/>
    </source>
</evidence>
<evidence type="ECO:0000313" key="14">
    <source>
        <dbReference type="EMBL" id="MFC3226582.1"/>
    </source>
</evidence>
<dbReference type="SMART" id="SM00437">
    <property type="entry name" value="TOP1Ac"/>
    <property type="match status" value="1"/>
</dbReference>
<evidence type="ECO:0000259" key="13">
    <source>
        <dbReference type="PROSITE" id="PS52039"/>
    </source>
</evidence>
<dbReference type="InterPro" id="IPR013497">
    <property type="entry name" value="Topo_IA_cen"/>
</dbReference>
<evidence type="ECO:0000256" key="5">
    <source>
        <dbReference type="ARBA" id="ARBA00022833"/>
    </source>
</evidence>
<dbReference type="SMART" id="SM00493">
    <property type="entry name" value="TOPRIM"/>
    <property type="match status" value="1"/>
</dbReference>
<sequence length="914" mass="100056">MTRDVVIVESPAKAKTIEKYLGPDFRVLASYGHVRDLPAKDGSVRPEEDFAMDYEVDAKSAKRIKEIADAVKGARTLYLATDPDREGEAISWHVMKALENRRVLKDLPVRRVAFSEITKNAVLNAIAHPRDLDMNLVNAQQARRALDYLVGFTLSPVLWRKLPGARSAGRVQSVALRLICEREMEIEAFTAQEYWTVDGRFATPEGERLTARLVQLDGAKLDKFDIADEAAAQAALAKLRGQTYSLSDVTKKPARRNPAAPFTTSTLQQEASRKLGFSADRTMRLAQRLYEGIDLGGETVGLITYMRTDGVSMANEALAQARHVIGRDFGQRYLPDSPRIYKAKQKNAQEAHEAIRPTDFGRHPDKMGRYLDADQLKLYALIWRRAMASQMAAAELERTTANIEDAARAHVFRATGSIVTFPGFLKLYEEGRDDTADDSDDARLPPLEAGWPMKEEEIGADQHFTEPPPRFSEASLVKRLEELGIGRPSTYAAILQVLRERNYVRMDRNRFLPEDKGRIVVAFLTSFFERYFAYDFTAALEEKLDDVSGDRVDWKAVLREFWRDFSLHEAAPPEGKAAGELQSVQGAVGHIDNLLGKRGEIIETIDRVLGPHFFKDRGDGKDPRACPACAEGRLGIKVGKMGAFIGCTNYPDCRYTRPLSVAGEEGEAVADGPKLLGEDPVTGLPVTLRRGPFGMYVQLGEAENGEKPKRASLPKGRDPDSLTLEQALSLLALPRDVCLYEGEMIQAGIGRFGPYVKHGKTFASLGKDDDVLTIGDNRAITLIEEKRKRGAARAGGEPLKVLGEHPDGGGEIAVMAGRYGPYVKHGKVNATLPKDSAPETLTMEQAIELIAAKAAKGGAGKKGGTAKKKAAPKKTAARKTTAKKTTAKAAAADAKRPARKTAAAGASDSDGSAG</sequence>
<dbReference type="InterPro" id="IPR034149">
    <property type="entry name" value="TOPRIM_TopoI"/>
</dbReference>
<comment type="caution">
    <text evidence="10">Lacks conserved residue(s) required for the propagation of feature annotation.</text>
</comment>
<accession>A0ABV7KW86</accession>
<dbReference type="GO" id="GO:0003917">
    <property type="term" value="F:DNA topoisomerase type I (single strand cut, ATP-independent) activity"/>
    <property type="evidence" value="ECO:0007669"/>
    <property type="project" value="UniProtKB-EC"/>
</dbReference>
<dbReference type="PANTHER" id="PTHR42785">
    <property type="entry name" value="DNA TOPOISOMERASE, TYPE IA, CORE"/>
    <property type="match status" value="1"/>
</dbReference>
<dbReference type="Gene3D" id="3.40.50.140">
    <property type="match status" value="1"/>
</dbReference>
<keyword evidence="5" id="KW-0862">Zinc</keyword>
<dbReference type="InterPro" id="IPR028612">
    <property type="entry name" value="Topoisom_1_IA"/>
</dbReference>
<dbReference type="HAMAP" id="MF_00952">
    <property type="entry name" value="Topoisom_1_prok"/>
    <property type="match status" value="1"/>
</dbReference>
<keyword evidence="6" id="KW-0460">Magnesium</keyword>
<comment type="similarity">
    <text evidence="2 10">Belongs to the type IA topoisomerase family.</text>
</comment>
<dbReference type="InterPro" id="IPR013826">
    <property type="entry name" value="Topo_IA_cen_sub3"/>
</dbReference>
<dbReference type="InterPro" id="IPR013498">
    <property type="entry name" value="Topo_IA_Znf"/>
</dbReference>
<organism evidence="14 15">
    <name type="scientific">Marinibaculum pumilum</name>
    <dbReference type="NCBI Taxonomy" id="1766165"/>
    <lineage>
        <taxon>Bacteria</taxon>
        <taxon>Pseudomonadati</taxon>
        <taxon>Pseudomonadota</taxon>
        <taxon>Alphaproteobacteria</taxon>
        <taxon>Rhodospirillales</taxon>
        <taxon>Rhodospirillaceae</taxon>
        <taxon>Marinibaculum</taxon>
    </lineage>
</organism>
<keyword evidence="8 10" id="KW-0238">DNA-binding</keyword>
<feature type="region of interest" description="Disordered" evidence="11">
    <location>
        <begin position="856"/>
        <end position="914"/>
    </location>
</feature>
<dbReference type="SMART" id="SM00436">
    <property type="entry name" value="TOP1Bc"/>
    <property type="match status" value="1"/>
</dbReference>
<dbReference type="PANTHER" id="PTHR42785:SF1">
    <property type="entry name" value="DNA TOPOISOMERASE"/>
    <property type="match status" value="1"/>
</dbReference>
<dbReference type="Gene3D" id="1.10.290.10">
    <property type="entry name" value="Topoisomerase I, domain 4"/>
    <property type="match status" value="1"/>
</dbReference>
<gene>
    <name evidence="10 14" type="primary">topA</name>
    <name evidence="14" type="ORF">ACFOGJ_05030</name>
</gene>
<keyword evidence="3" id="KW-0479">Metal-binding</keyword>
<feature type="site" description="Interaction with DNA" evidence="10">
    <location>
        <position position="501"/>
    </location>
</feature>
<comment type="subunit">
    <text evidence="10">Monomer.</text>
</comment>
<evidence type="ECO:0000256" key="4">
    <source>
        <dbReference type="ARBA" id="ARBA00022771"/>
    </source>
</evidence>
<dbReference type="Gene3D" id="2.70.20.10">
    <property type="entry name" value="Topoisomerase I, domain 3"/>
    <property type="match status" value="1"/>
</dbReference>
<dbReference type="CDD" id="cd00186">
    <property type="entry name" value="TOP1Ac"/>
    <property type="match status" value="1"/>
</dbReference>
<dbReference type="InterPro" id="IPR023406">
    <property type="entry name" value="Topo_IA_AS"/>
</dbReference>
<feature type="site" description="Interaction with DNA" evidence="10">
    <location>
        <position position="147"/>
    </location>
</feature>
<dbReference type="InterPro" id="IPR005733">
    <property type="entry name" value="TopoI_bac-type"/>
</dbReference>
<dbReference type="PROSITE" id="PS50880">
    <property type="entry name" value="TOPRIM"/>
    <property type="match status" value="1"/>
</dbReference>
<feature type="compositionally biased region" description="Basic residues" evidence="11">
    <location>
        <begin position="864"/>
        <end position="886"/>
    </location>
</feature>